<evidence type="ECO:0000256" key="11">
    <source>
        <dbReference type="ARBA" id="ARBA00022833"/>
    </source>
</evidence>
<comment type="pathway">
    <text evidence="15">Cofactor biosynthesis; tocopherol biosynthesis.</text>
</comment>
<evidence type="ECO:0000313" key="21">
    <source>
        <dbReference type="Proteomes" id="UP000001554"/>
    </source>
</evidence>
<dbReference type="GO" id="GO:0010276">
    <property type="term" value="F:phytol kinase activity"/>
    <property type="evidence" value="ECO:0007669"/>
    <property type="project" value="UniProtKB-EC"/>
</dbReference>
<name>A0A9J7N2N0_BRAFL</name>
<evidence type="ECO:0000256" key="19">
    <source>
        <dbReference type="SAM" id="MobiDB-lite"/>
    </source>
</evidence>
<dbReference type="PROSITE" id="PS01360">
    <property type="entry name" value="ZF_MYND_1"/>
    <property type="match status" value="1"/>
</dbReference>
<proteinExistence type="inferred from homology"/>
<evidence type="ECO:0000256" key="8">
    <source>
        <dbReference type="ARBA" id="ARBA00022723"/>
    </source>
</evidence>
<feature type="compositionally biased region" description="Polar residues" evidence="19">
    <location>
        <begin position="187"/>
        <end position="202"/>
    </location>
</feature>
<keyword evidence="6" id="KW-0808">Transferase</keyword>
<keyword evidence="5" id="KW-0934">Plastid</keyword>
<keyword evidence="7" id="KW-0812">Transmembrane</keyword>
<gene>
    <name evidence="22" type="primary">LOC118423467</name>
</gene>
<feature type="compositionally biased region" description="Basic and acidic residues" evidence="19">
    <location>
        <begin position="305"/>
        <end position="320"/>
    </location>
</feature>
<organism evidence="21 22">
    <name type="scientific">Branchiostoma floridae</name>
    <name type="common">Florida lancelet</name>
    <name type="synonym">Amphioxus</name>
    <dbReference type="NCBI Taxonomy" id="7739"/>
    <lineage>
        <taxon>Eukaryota</taxon>
        <taxon>Metazoa</taxon>
        <taxon>Chordata</taxon>
        <taxon>Cephalochordata</taxon>
        <taxon>Leptocardii</taxon>
        <taxon>Amphioxiformes</taxon>
        <taxon>Branchiostomatidae</taxon>
        <taxon>Branchiostoma</taxon>
    </lineage>
</organism>
<evidence type="ECO:0000256" key="1">
    <source>
        <dbReference type="ARBA" id="ARBA00004141"/>
    </source>
</evidence>
<comment type="similarity">
    <text evidence="3">Belongs to the polyprenol kinase family.</text>
</comment>
<dbReference type="Gene3D" id="6.10.140.2220">
    <property type="match status" value="1"/>
</dbReference>
<dbReference type="InterPro" id="IPR039606">
    <property type="entry name" value="Phytol/farnesol_kinase"/>
</dbReference>
<keyword evidence="10" id="KW-0418">Kinase</keyword>
<evidence type="ECO:0000256" key="7">
    <source>
        <dbReference type="ARBA" id="ARBA00022692"/>
    </source>
</evidence>
<evidence type="ECO:0000256" key="10">
    <source>
        <dbReference type="ARBA" id="ARBA00022777"/>
    </source>
</evidence>
<dbReference type="Proteomes" id="UP000001554">
    <property type="component" value="Chromosome 9"/>
</dbReference>
<keyword evidence="14" id="KW-0472">Membrane</keyword>
<evidence type="ECO:0000256" key="9">
    <source>
        <dbReference type="ARBA" id="ARBA00022771"/>
    </source>
</evidence>
<evidence type="ECO:0000256" key="14">
    <source>
        <dbReference type="ARBA" id="ARBA00023136"/>
    </source>
</evidence>
<feature type="compositionally biased region" description="Basic and acidic residues" evidence="19">
    <location>
        <begin position="124"/>
        <end position="168"/>
    </location>
</feature>
<feature type="region of interest" description="Disordered" evidence="19">
    <location>
        <begin position="124"/>
        <end position="257"/>
    </location>
</feature>
<dbReference type="RefSeq" id="XP_035687529.1">
    <property type="nucleotide sequence ID" value="XM_035831636.1"/>
</dbReference>
<dbReference type="OrthoDB" id="443682at2759"/>
<keyword evidence="21" id="KW-1185">Reference proteome</keyword>
<evidence type="ECO:0000256" key="18">
    <source>
        <dbReference type="PROSITE-ProRule" id="PRU00134"/>
    </source>
</evidence>
<keyword evidence="13" id="KW-1133">Transmembrane helix</keyword>
<evidence type="ECO:0000256" key="5">
    <source>
        <dbReference type="ARBA" id="ARBA00022640"/>
    </source>
</evidence>
<evidence type="ECO:0000256" key="12">
    <source>
        <dbReference type="ARBA" id="ARBA00022946"/>
    </source>
</evidence>
<evidence type="ECO:0000256" key="3">
    <source>
        <dbReference type="ARBA" id="ARBA00010794"/>
    </source>
</evidence>
<keyword evidence="11" id="KW-0862">Zinc</keyword>
<protein>
    <recommendedName>
        <fullName evidence="16">phytol kinase</fullName>
        <ecNumber evidence="16">2.7.1.182</ecNumber>
    </recommendedName>
</protein>
<keyword evidence="8" id="KW-0479">Metal-binding</keyword>
<comment type="catalytic activity">
    <reaction evidence="17">
        <text>phytol + CTP = phytyl phosphate + CDP + H(+)</text>
        <dbReference type="Rhea" id="RHEA:38055"/>
        <dbReference type="ChEBI" id="CHEBI:15378"/>
        <dbReference type="ChEBI" id="CHEBI:17327"/>
        <dbReference type="ChEBI" id="CHEBI:37563"/>
        <dbReference type="ChEBI" id="CHEBI:58069"/>
        <dbReference type="ChEBI" id="CHEBI:75483"/>
        <dbReference type="EC" id="2.7.1.182"/>
    </reaction>
</comment>
<evidence type="ECO:0000256" key="2">
    <source>
        <dbReference type="ARBA" id="ARBA00004229"/>
    </source>
</evidence>
<dbReference type="SUPFAM" id="SSF144232">
    <property type="entry name" value="HIT/MYND zinc finger-like"/>
    <property type="match status" value="1"/>
</dbReference>
<dbReference type="GO" id="GO:0008270">
    <property type="term" value="F:zinc ion binding"/>
    <property type="evidence" value="ECO:0007669"/>
    <property type="project" value="UniProtKB-KW"/>
</dbReference>
<accession>A0A9J7N2N0</accession>
<dbReference type="InterPro" id="IPR002893">
    <property type="entry name" value="Znf_MYND"/>
</dbReference>
<dbReference type="GO" id="GO:0016020">
    <property type="term" value="C:membrane"/>
    <property type="evidence" value="ECO:0007669"/>
    <property type="project" value="UniProtKB-SubCell"/>
</dbReference>
<reference evidence="22" key="2">
    <citation type="submission" date="2025-08" db="UniProtKB">
        <authorList>
            <consortium name="RefSeq"/>
        </authorList>
    </citation>
    <scope>IDENTIFICATION</scope>
    <source>
        <strain evidence="22">S238N-H82</strain>
        <tissue evidence="22">Testes</tissue>
    </source>
</reference>
<reference evidence="21" key="1">
    <citation type="journal article" date="2020" name="Nat. Ecol. Evol.">
        <title>Deeply conserved synteny resolves early events in vertebrate evolution.</title>
        <authorList>
            <person name="Simakov O."/>
            <person name="Marletaz F."/>
            <person name="Yue J.X."/>
            <person name="O'Connell B."/>
            <person name="Jenkins J."/>
            <person name="Brandt A."/>
            <person name="Calef R."/>
            <person name="Tung C.H."/>
            <person name="Huang T.K."/>
            <person name="Schmutz J."/>
            <person name="Satoh N."/>
            <person name="Yu J.K."/>
            <person name="Putnam N.H."/>
            <person name="Green R.E."/>
            <person name="Rokhsar D.S."/>
        </authorList>
    </citation>
    <scope>NUCLEOTIDE SEQUENCE [LARGE SCALE GENOMIC DNA]</scope>
    <source>
        <strain evidence="21">S238N-H82</strain>
    </source>
</reference>
<evidence type="ECO:0000256" key="17">
    <source>
        <dbReference type="ARBA" id="ARBA00048889"/>
    </source>
</evidence>
<dbReference type="PANTHER" id="PTHR32523:SF8">
    <property type="entry name" value="DOLICHOL KINASE"/>
    <property type="match status" value="1"/>
</dbReference>
<keyword evidence="12" id="KW-0809">Transit peptide</keyword>
<evidence type="ECO:0000313" key="22">
    <source>
        <dbReference type="RefSeq" id="XP_035687529.1"/>
    </source>
</evidence>
<feature type="region of interest" description="Disordered" evidence="19">
    <location>
        <begin position="300"/>
        <end position="320"/>
    </location>
</feature>
<feature type="compositionally biased region" description="Polar residues" evidence="19">
    <location>
        <begin position="240"/>
        <end position="257"/>
    </location>
</feature>
<keyword evidence="4" id="KW-0150">Chloroplast</keyword>
<dbReference type="Pfam" id="PF01753">
    <property type="entry name" value="zf-MYND"/>
    <property type="match status" value="1"/>
</dbReference>
<evidence type="ECO:0000256" key="4">
    <source>
        <dbReference type="ARBA" id="ARBA00022528"/>
    </source>
</evidence>
<feature type="domain" description="MYND-type" evidence="20">
    <location>
        <begin position="268"/>
        <end position="310"/>
    </location>
</feature>
<evidence type="ECO:0000256" key="6">
    <source>
        <dbReference type="ARBA" id="ARBA00022679"/>
    </source>
</evidence>
<sequence length="320" mass="37376">MFMTEVGYPVFPEDKRVKKCVEMQVLLMKECKKLGMEQEVCEENWKHFMKRLNKEQKRWKKAAQEDESLVERKKDMDLLADVLTRSVEVWIWEHGKSITSSFMTLPEKPHRFALKEMPELAELVEKNNPKPIDPKEVQDLLKRTENRVPMRLVRPEPKKNPEPKDKSINPKKKKYKRPEKMKDKSKSAQPETENGNPNSTEQETVKSKQKSAKKGSAGKTKAEKSSEKTSSKPASDADRSTPTQTQQEKTSADQVTEQTFKVKQLQRCGFCNRQELPEAKFQKCGRCRKTRYCSKECQQQHWRGGHKEECEERKTDKAET</sequence>
<keyword evidence="9 18" id="KW-0863">Zinc-finger</keyword>
<evidence type="ECO:0000259" key="20">
    <source>
        <dbReference type="PROSITE" id="PS50865"/>
    </source>
</evidence>
<dbReference type="AlphaFoldDB" id="A0A9J7N2N0"/>
<comment type="subcellular location">
    <subcellularLocation>
        <location evidence="1">Membrane</location>
        <topology evidence="1">Multi-pass membrane protein</topology>
    </subcellularLocation>
    <subcellularLocation>
        <location evidence="2">Plastid</location>
        <location evidence="2">Chloroplast</location>
    </subcellularLocation>
</comment>
<feature type="compositionally biased region" description="Basic and acidic residues" evidence="19">
    <location>
        <begin position="220"/>
        <end position="239"/>
    </location>
</feature>
<dbReference type="GeneID" id="118423467"/>
<dbReference type="PROSITE" id="PS50865">
    <property type="entry name" value="ZF_MYND_2"/>
    <property type="match status" value="1"/>
</dbReference>
<dbReference type="EC" id="2.7.1.182" evidence="16"/>
<dbReference type="PANTHER" id="PTHR32523">
    <property type="entry name" value="PHYTOL KINASE 1, CHLOROPLASTIC"/>
    <property type="match status" value="1"/>
</dbReference>
<evidence type="ECO:0000256" key="13">
    <source>
        <dbReference type="ARBA" id="ARBA00022989"/>
    </source>
</evidence>
<evidence type="ECO:0000256" key="15">
    <source>
        <dbReference type="ARBA" id="ARBA00024015"/>
    </source>
</evidence>
<evidence type="ECO:0000256" key="16">
    <source>
        <dbReference type="ARBA" id="ARBA00039024"/>
    </source>
</evidence>
<dbReference type="KEGG" id="bfo:118423467"/>